<keyword evidence="3" id="KW-0255">Endonuclease</keyword>
<feature type="domain" description="Endoribonuclease YicC-like C-terminal" evidence="7">
    <location>
        <begin position="174"/>
        <end position="291"/>
    </location>
</feature>
<keyword evidence="2" id="KW-0540">Nuclease</keyword>
<evidence type="ECO:0000256" key="5">
    <source>
        <dbReference type="ARBA" id="ARBA00035648"/>
    </source>
</evidence>
<evidence type="ECO:0000259" key="6">
    <source>
        <dbReference type="Pfam" id="PF03755"/>
    </source>
</evidence>
<keyword evidence="4" id="KW-0378">Hydrolase</keyword>
<comment type="cofactor">
    <cofactor evidence="1">
        <name>a divalent metal cation</name>
        <dbReference type="ChEBI" id="CHEBI:60240"/>
    </cofactor>
</comment>
<dbReference type="GO" id="GO:0016787">
    <property type="term" value="F:hydrolase activity"/>
    <property type="evidence" value="ECO:0007669"/>
    <property type="project" value="UniProtKB-KW"/>
</dbReference>
<evidence type="ECO:0000256" key="1">
    <source>
        <dbReference type="ARBA" id="ARBA00001968"/>
    </source>
</evidence>
<dbReference type="InterPro" id="IPR013527">
    <property type="entry name" value="YicC-like_N"/>
</dbReference>
<dbReference type="Proteomes" id="UP000178606">
    <property type="component" value="Unassembled WGS sequence"/>
</dbReference>
<evidence type="ECO:0000313" key="9">
    <source>
        <dbReference type="Proteomes" id="UP000178606"/>
    </source>
</evidence>
<dbReference type="Pfam" id="PF08340">
    <property type="entry name" value="YicC-like_C"/>
    <property type="match status" value="1"/>
</dbReference>
<evidence type="ECO:0000256" key="3">
    <source>
        <dbReference type="ARBA" id="ARBA00022759"/>
    </source>
</evidence>
<dbReference type="PANTHER" id="PTHR30636:SF3">
    <property type="entry name" value="UPF0701 PROTEIN YICC"/>
    <property type="match status" value="1"/>
</dbReference>
<protein>
    <submittedName>
        <fullName evidence="8">YicC family protein</fullName>
    </submittedName>
</protein>
<name>A0A1F6CAA0_HANXR</name>
<accession>A0A1F6CAA0</accession>
<comment type="similarity">
    <text evidence="5">Belongs to the YicC/YloC family.</text>
</comment>
<evidence type="ECO:0000313" key="8">
    <source>
        <dbReference type="EMBL" id="OGG46076.1"/>
    </source>
</evidence>
<organism evidence="8 9">
    <name type="scientific">Handelsmanbacteria sp. (strain RIFCSPLOWO2_12_FULL_64_10)</name>
    <dbReference type="NCBI Taxonomy" id="1817868"/>
    <lineage>
        <taxon>Bacteria</taxon>
        <taxon>Candidatus Handelsmaniibacteriota</taxon>
    </lineage>
</organism>
<evidence type="ECO:0000259" key="7">
    <source>
        <dbReference type="Pfam" id="PF08340"/>
    </source>
</evidence>
<dbReference type="NCBIfam" id="TIGR00255">
    <property type="entry name" value="YicC/YloC family endoribonuclease"/>
    <property type="match status" value="1"/>
</dbReference>
<gene>
    <name evidence="8" type="ORF">A3F84_03960</name>
</gene>
<dbReference type="AlphaFoldDB" id="A0A1F6CAA0"/>
<evidence type="ECO:0000256" key="4">
    <source>
        <dbReference type="ARBA" id="ARBA00022801"/>
    </source>
</evidence>
<comment type="caution">
    <text evidence="8">The sequence shown here is derived from an EMBL/GenBank/DDBJ whole genome shotgun (WGS) entry which is preliminary data.</text>
</comment>
<reference evidence="8 9" key="1">
    <citation type="journal article" date="2016" name="Nat. Commun.">
        <title>Thousands of microbial genomes shed light on interconnected biogeochemical processes in an aquifer system.</title>
        <authorList>
            <person name="Anantharaman K."/>
            <person name="Brown C.T."/>
            <person name="Hug L.A."/>
            <person name="Sharon I."/>
            <person name="Castelle C.J."/>
            <person name="Probst A.J."/>
            <person name="Thomas B.C."/>
            <person name="Singh A."/>
            <person name="Wilkins M.J."/>
            <person name="Karaoz U."/>
            <person name="Brodie E.L."/>
            <person name="Williams K.H."/>
            <person name="Hubbard S.S."/>
            <person name="Banfield J.F."/>
        </authorList>
    </citation>
    <scope>NUCLEOTIDE SEQUENCE [LARGE SCALE GENOMIC DNA]</scope>
    <source>
        <strain evidence="9">RIFCSPLOWO2_12_FULL_64_10</strain>
    </source>
</reference>
<evidence type="ECO:0000256" key="2">
    <source>
        <dbReference type="ARBA" id="ARBA00022722"/>
    </source>
</evidence>
<dbReference type="PANTHER" id="PTHR30636">
    <property type="entry name" value="UPF0701 PROTEIN YICC"/>
    <property type="match status" value="1"/>
</dbReference>
<dbReference type="InterPro" id="IPR005229">
    <property type="entry name" value="YicC/YloC-like"/>
</dbReference>
<dbReference type="GO" id="GO:0004521">
    <property type="term" value="F:RNA endonuclease activity"/>
    <property type="evidence" value="ECO:0007669"/>
    <property type="project" value="InterPro"/>
</dbReference>
<dbReference type="Pfam" id="PF03755">
    <property type="entry name" value="YicC-like_N"/>
    <property type="match status" value="1"/>
</dbReference>
<feature type="domain" description="Endoribonuclease YicC-like N-terminal" evidence="6">
    <location>
        <begin position="2"/>
        <end position="156"/>
    </location>
</feature>
<sequence length="291" mass="32306">MIASMTGFGKGEASDGQRRAVVEVRTVNSRYCDVAPRMPQSLSGLESRLKEVVQAAISRGRIEVTVLLEGGGVNGGAPVLNLDVARGYWEGLSRLKETLGIEGVVDLRTVAGLPDVFRYAPEGLDLEAVWALIERAASAALGQCNRMRRAEGDLLRRDFEARIGALERLLREVEALAPGRVMAARDRLRERLAQLLSNEIDPDRLAAEVAILADRMDITEECVRFHSHNEQFLRSLERDEPVGRRLNFLLQEMGREANTIGSKANDAAIAHLVVEMKEEIERLREQVQNVE</sequence>
<dbReference type="EMBL" id="MFKF01000344">
    <property type="protein sequence ID" value="OGG46076.1"/>
    <property type="molecule type" value="Genomic_DNA"/>
</dbReference>
<dbReference type="InterPro" id="IPR013551">
    <property type="entry name" value="YicC-like_C"/>
</dbReference>
<proteinExistence type="inferred from homology"/>